<dbReference type="InterPro" id="IPR017441">
    <property type="entry name" value="Protein_kinase_ATP_BS"/>
</dbReference>
<evidence type="ECO:0000256" key="11">
    <source>
        <dbReference type="ARBA" id="ARBA00022729"/>
    </source>
</evidence>
<keyword evidence="18 26" id="KW-0675">Receptor</keyword>
<dbReference type="Gene3D" id="3.30.200.20">
    <property type="entry name" value="Phosphorylase Kinase, domain 1"/>
    <property type="match status" value="1"/>
</dbReference>
<keyword evidence="17 23" id="KW-0472">Membrane</keyword>
<dbReference type="InterPro" id="IPR003591">
    <property type="entry name" value="Leu-rich_rpt_typical-subtyp"/>
</dbReference>
<evidence type="ECO:0000256" key="5">
    <source>
        <dbReference type="ARBA" id="ARBA00022475"/>
    </source>
</evidence>
<keyword evidence="12" id="KW-0677">Repeat</keyword>
<dbReference type="Gene3D" id="1.10.510.10">
    <property type="entry name" value="Transferase(Phosphotransferase) domain 1"/>
    <property type="match status" value="1"/>
</dbReference>
<evidence type="ECO:0000256" key="15">
    <source>
        <dbReference type="ARBA" id="ARBA00022840"/>
    </source>
</evidence>
<sequence>MKAFVSSFLLYTVLLCIHLWRPVTASSMQNETDRLALIAFKDGITQDPLGMLSSWNDSLHFCRCFHGKVPSEIGGLFRLQVLVLSNNSFEGKVPTNLTYCSELRVLNLIDNKLEGKIPEELGSLSKLKALGLSRNNLTGKIPASLGNLSSLTLFSAMYNSLEGSIPEEIGRTSIDWLQLGFNRLTGTIPSSLYNLSNMYYFLVGANQLEGSLSQDMGVAFPHLRMLVLAENRFTGPVPVSLSNASMLEAIFAPDNSFTGPVPPNLGRLQNLRDITMAWNQLGSAGGDDLSFINSLANCTWLQRMSFSRNFLKGPLVSTIANFSTQISLIDLGINQIHGTIPSGIKNLVNLTYLNLVRNHLTGSIPSNIGKLYKIQVLLLLGNRLSGIIPSSLGNLTLLNNLDLSGNNLMGEIPSSLAACQILVQLRLSNNNLNGSIPKELMGHFSLVVLQLGGNAFTGSLPLEVGHMINLEVLDVSESRLSSGLPNTLGNCVAMRDLRLTGNFFEGEIPTSLQTLRGLEYLDLSRNKFSGRIPMFLGDLPFLTYLNLSFNELEGEVPSVKANVTISVEGNYNLCGGVPKLHLPICVTSSTGEKRKRPAAKLLVPVIIGITSLSLLAFFVIILLRRKKSRNDVSYTQSFNNQFLRISFADLHKATEGFSESNMIGVGSYGSVYKGILDQDGTAIAVKVFNLPRKGASKSFMSECKALRKIRHKNLVKVLSACSSLDFQGNDFKALVFELMPQGNLDGWLHPEVREDEPQRLTLLQRLNIAIDVASALEYLHTQCDDIIVHNDLKPSNVLLDNDMMGHIGDFGIAKITSVVFSTTIATSVGTDQNTSNAVKGSIGYIAPEYGVSGKVSTEGDVYSYGILLLEMFTGRRPTDNKFQDGHTLHSFVKTSLPERVMEVIDQPLLLEADERGEMRECIIAVLRIGITCSMESPKDRMEIGDAANKLHSIKNLFLREAGHG</sequence>
<dbReference type="InterPro" id="IPR013210">
    <property type="entry name" value="LRR_N_plant-typ"/>
</dbReference>
<evidence type="ECO:0000256" key="12">
    <source>
        <dbReference type="ARBA" id="ARBA00022737"/>
    </source>
</evidence>
<keyword evidence="7" id="KW-0597">Phosphoprotein</keyword>
<evidence type="ECO:0000256" key="24">
    <source>
        <dbReference type="SAM" id="SignalP"/>
    </source>
</evidence>
<dbReference type="Pfam" id="PF00560">
    <property type="entry name" value="LRR_1"/>
    <property type="match status" value="6"/>
</dbReference>
<keyword evidence="8" id="KW-0433">Leucine-rich repeat</keyword>
<feature type="transmembrane region" description="Helical" evidence="23">
    <location>
        <begin position="601"/>
        <end position="623"/>
    </location>
</feature>
<keyword evidence="13 22" id="KW-0547">Nucleotide-binding</keyword>
<evidence type="ECO:0000256" key="10">
    <source>
        <dbReference type="ARBA" id="ARBA00022692"/>
    </source>
</evidence>
<organism evidence="26 27">
    <name type="scientific">Vitis vinifera</name>
    <name type="common">Grape</name>
    <dbReference type="NCBI Taxonomy" id="29760"/>
    <lineage>
        <taxon>Eukaryota</taxon>
        <taxon>Viridiplantae</taxon>
        <taxon>Streptophyta</taxon>
        <taxon>Embryophyta</taxon>
        <taxon>Tracheophyta</taxon>
        <taxon>Spermatophyta</taxon>
        <taxon>Magnoliopsida</taxon>
        <taxon>eudicotyledons</taxon>
        <taxon>Gunneridae</taxon>
        <taxon>Pentapetalae</taxon>
        <taxon>rosids</taxon>
        <taxon>Vitales</taxon>
        <taxon>Vitaceae</taxon>
        <taxon>Viteae</taxon>
        <taxon>Vitis</taxon>
    </lineage>
</organism>
<evidence type="ECO:0000256" key="23">
    <source>
        <dbReference type="SAM" id="Phobius"/>
    </source>
</evidence>
<keyword evidence="6" id="KW-0723">Serine/threonine-protein kinase</keyword>
<evidence type="ECO:0000256" key="1">
    <source>
        <dbReference type="ARBA" id="ARBA00004162"/>
    </source>
</evidence>
<protein>
    <recommendedName>
        <fullName evidence="4">non-specific serine/threonine protein kinase</fullName>
        <ecNumber evidence="4">2.7.11.1</ecNumber>
    </recommendedName>
</protein>
<evidence type="ECO:0000256" key="14">
    <source>
        <dbReference type="ARBA" id="ARBA00022777"/>
    </source>
</evidence>
<evidence type="ECO:0000256" key="13">
    <source>
        <dbReference type="ARBA" id="ARBA00022741"/>
    </source>
</evidence>
<keyword evidence="5" id="KW-1003">Cell membrane</keyword>
<dbReference type="FunFam" id="3.80.10.10:FF:000095">
    <property type="entry name" value="LRR receptor-like serine/threonine-protein kinase GSO1"/>
    <property type="match status" value="1"/>
</dbReference>
<dbReference type="PROSITE" id="PS00108">
    <property type="entry name" value="PROTEIN_KINASE_ST"/>
    <property type="match status" value="1"/>
</dbReference>
<dbReference type="SMART" id="SM00369">
    <property type="entry name" value="LRR_TYP"/>
    <property type="match status" value="6"/>
</dbReference>
<dbReference type="EMBL" id="QGNW01001664">
    <property type="protein sequence ID" value="RVW33827.1"/>
    <property type="molecule type" value="Genomic_DNA"/>
</dbReference>
<reference evidence="26 27" key="1">
    <citation type="journal article" date="2018" name="PLoS Genet.">
        <title>Population sequencing reveals clonal diversity and ancestral inbreeding in the grapevine cultivar Chardonnay.</title>
        <authorList>
            <person name="Roach M.J."/>
            <person name="Johnson D.L."/>
            <person name="Bohlmann J."/>
            <person name="van Vuuren H.J."/>
            <person name="Jones S.J."/>
            <person name="Pretorius I.S."/>
            <person name="Schmidt S.A."/>
            <person name="Borneman A.R."/>
        </authorList>
    </citation>
    <scope>NUCLEOTIDE SEQUENCE [LARGE SCALE GENOMIC DNA]</scope>
    <source>
        <strain evidence="27">cv. Chardonnay</strain>
        <tissue evidence="26">Leaf</tissue>
    </source>
</reference>
<dbReference type="InterPro" id="IPR008271">
    <property type="entry name" value="Ser/Thr_kinase_AS"/>
</dbReference>
<dbReference type="InterPro" id="IPR032675">
    <property type="entry name" value="LRR_dom_sf"/>
</dbReference>
<dbReference type="GO" id="GO:0005886">
    <property type="term" value="C:plasma membrane"/>
    <property type="evidence" value="ECO:0007669"/>
    <property type="project" value="UniProtKB-SubCell"/>
</dbReference>
<dbReference type="EC" id="2.7.11.1" evidence="4"/>
<dbReference type="Pfam" id="PF00069">
    <property type="entry name" value="Pkinase"/>
    <property type="match status" value="1"/>
</dbReference>
<evidence type="ECO:0000256" key="4">
    <source>
        <dbReference type="ARBA" id="ARBA00012513"/>
    </source>
</evidence>
<dbReference type="Pfam" id="PF13855">
    <property type="entry name" value="LRR_8"/>
    <property type="match status" value="1"/>
</dbReference>
<feature type="domain" description="Protein kinase" evidence="25">
    <location>
        <begin position="657"/>
        <end position="926"/>
    </location>
</feature>
<dbReference type="SUPFAM" id="SSF52058">
    <property type="entry name" value="L domain-like"/>
    <property type="match status" value="2"/>
</dbReference>
<evidence type="ECO:0000256" key="20">
    <source>
        <dbReference type="ARBA" id="ARBA00047899"/>
    </source>
</evidence>
<dbReference type="PANTHER" id="PTHR27008:SF596">
    <property type="entry name" value="OS02G0215500 PROTEIN"/>
    <property type="match status" value="1"/>
</dbReference>
<evidence type="ECO:0000313" key="26">
    <source>
        <dbReference type="EMBL" id="RVW33827.1"/>
    </source>
</evidence>
<comment type="catalytic activity">
    <reaction evidence="20">
        <text>L-threonyl-[protein] + ATP = O-phospho-L-threonyl-[protein] + ADP + H(+)</text>
        <dbReference type="Rhea" id="RHEA:46608"/>
        <dbReference type="Rhea" id="RHEA-COMP:11060"/>
        <dbReference type="Rhea" id="RHEA-COMP:11605"/>
        <dbReference type="ChEBI" id="CHEBI:15378"/>
        <dbReference type="ChEBI" id="CHEBI:30013"/>
        <dbReference type="ChEBI" id="CHEBI:30616"/>
        <dbReference type="ChEBI" id="CHEBI:61977"/>
        <dbReference type="ChEBI" id="CHEBI:456216"/>
        <dbReference type="EC" id="2.7.11.1"/>
    </reaction>
</comment>
<dbReference type="FunFam" id="3.30.200.20:FF:000432">
    <property type="entry name" value="LRR receptor-like serine/threonine-protein kinase EFR"/>
    <property type="match status" value="1"/>
</dbReference>
<keyword evidence="14 26" id="KW-0418">Kinase</keyword>
<evidence type="ECO:0000256" key="21">
    <source>
        <dbReference type="ARBA" id="ARBA00048679"/>
    </source>
</evidence>
<evidence type="ECO:0000256" key="3">
    <source>
        <dbReference type="ARBA" id="ARBA00008684"/>
    </source>
</evidence>
<dbReference type="InterPro" id="IPR000719">
    <property type="entry name" value="Prot_kinase_dom"/>
</dbReference>
<feature type="binding site" evidence="22">
    <location>
        <position position="693"/>
    </location>
    <ligand>
        <name>ATP</name>
        <dbReference type="ChEBI" id="CHEBI:30616"/>
    </ligand>
</feature>
<dbReference type="PROSITE" id="PS50011">
    <property type="entry name" value="PROTEIN_KINASE_DOM"/>
    <property type="match status" value="1"/>
</dbReference>
<dbReference type="FunFam" id="3.80.10.10:FF:000288">
    <property type="entry name" value="LRR receptor-like serine/threonine-protein kinase EFR"/>
    <property type="match status" value="1"/>
</dbReference>
<dbReference type="Gene3D" id="3.80.10.10">
    <property type="entry name" value="Ribonuclease Inhibitor"/>
    <property type="match status" value="3"/>
</dbReference>
<evidence type="ECO:0000259" key="25">
    <source>
        <dbReference type="PROSITE" id="PS50011"/>
    </source>
</evidence>
<dbReference type="PROSITE" id="PS00107">
    <property type="entry name" value="PROTEIN_KINASE_ATP"/>
    <property type="match status" value="1"/>
</dbReference>
<feature type="chain" id="PRO_5019388292" description="non-specific serine/threonine protein kinase" evidence="24">
    <location>
        <begin position="26"/>
        <end position="964"/>
    </location>
</feature>
<evidence type="ECO:0000256" key="6">
    <source>
        <dbReference type="ARBA" id="ARBA00022527"/>
    </source>
</evidence>
<evidence type="ECO:0000256" key="19">
    <source>
        <dbReference type="ARBA" id="ARBA00023180"/>
    </source>
</evidence>
<keyword evidence="11 24" id="KW-0732">Signal</keyword>
<comment type="caution">
    <text evidence="26">The sequence shown here is derived from an EMBL/GenBank/DDBJ whole genome shotgun (WGS) entry which is preliminary data.</text>
</comment>
<proteinExistence type="inferred from homology"/>
<dbReference type="PANTHER" id="PTHR27008">
    <property type="entry name" value="OS04G0122200 PROTEIN"/>
    <property type="match status" value="1"/>
</dbReference>
<evidence type="ECO:0000256" key="8">
    <source>
        <dbReference type="ARBA" id="ARBA00022614"/>
    </source>
</evidence>
<keyword evidence="16 23" id="KW-1133">Transmembrane helix</keyword>
<evidence type="ECO:0000256" key="16">
    <source>
        <dbReference type="ARBA" id="ARBA00022989"/>
    </source>
</evidence>
<accession>A0A438DEB1</accession>
<comment type="catalytic activity">
    <reaction evidence="21">
        <text>L-seryl-[protein] + ATP = O-phospho-L-seryl-[protein] + ADP + H(+)</text>
        <dbReference type="Rhea" id="RHEA:17989"/>
        <dbReference type="Rhea" id="RHEA-COMP:9863"/>
        <dbReference type="Rhea" id="RHEA-COMP:11604"/>
        <dbReference type="ChEBI" id="CHEBI:15378"/>
        <dbReference type="ChEBI" id="CHEBI:29999"/>
        <dbReference type="ChEBI" id="CHEBI:30616"/>
        <dbReference type="ChEBI" id="CHEBI:83421"/>
        <dbReference type="ChEBI" id="CHEBI:456216"/>
        <dbReference type="EC" id="2.7.11.1"/>
    </reaction>
</comment>
<name>A0A438DEB1_VITVI</name>
<feature type="signal peptide" evidence="24">
    <location>
        <begin position="1"/>
        <end position="25"/>
    </location>
</feature>
<dbReference type="Proteomes" id="UP000288805">
    <property type="component" value="Unassembled WGS sequence"/>
</dbReference>
<evidence type="ECO:0000313" key="27">
    <source>
        <dbReference type="Proteomes" id="UP000288805"/>
    </source>
</evidence>
<evidence type="ECO:0000256" key="7">
    <source>
        <dbReference type="ARBA" id="ARBA00022553"/>
    </source>
</evidence>
<evidence type="ECO:0000256" key="2">
    <source>
        <dbReference type="ARBA" id="ARBA00004479"/>
    </source>
</evidence>
<keyword evidence="10 23" id="KW-0812">Transmembrane</keyword>
<dbReference type="GO" id="GO:0005524">
    <property type="term" value="F:ATP binding"/>
    <property type="evidence" value="ECO:0007669"/>
    <property type="project" value="UniProtKB-UniRule"/>
</dbReference>
<dbReference type="Pfam" id="PF08263">
    <property type="entry name" value="LRRNT_2"/>
    <property type="match status" value="1"/>
</dbReference>
<dbReference type="FunFam" id="1.10.510.10:FF:000358">
    <property type="entry name" value="Putative leucine-rich repeat receptor-like serine/threonine-protein kinase"/>
    <property type="match status" value="1"/>
</dbReference>
<evidence type="ECO:0000256" key="17">
    <source>
        <dbReference type="ARBA" id="ARBA00023136"/>
    </source>
</evidence>
<dbReference type="SUPFAM" id="SSF56112">
    <property type="entry name" value="Protein kinase-like (PK-like)"/>
    <property type="match status" value="1"/>
</dbReference>
<dbReference type="InterPro" id="IPR051809">
    <property type="entry name" value="Plant_receptor-like_S/T_kinase"/>
</dbReference>
<dbReference type="InterPro" id="IPR001611">
    <property type="entry name" value="Leu-rich_rpt"/>
</dbReference>
<dbReference type="SMART" id="SM00220">
    <property type="entry name" value="S_TKc"/>
    <property type="match status" value="1"/>
</dbReference>
<comment type="similarity">
    <text evidence="3">Belongs to the protein kinase superfamily. Ser/Thr protein kinase family.</text>
</comment>
<gene>
    <name evidence="26" type="primary">VvCHDh000019_36</name>
    <name evidence="26" type="ORF">CK203_116664</name>
</gene>
<evidence type="ECO:0000256" key="18">
    <source>
        <dbReference type="ARBA" id="ARBA00023170"/>
    </source>
</evidence>
<dbReference type="GO" id="GO:0004674">
    <property type="term" value="F:protein serine/threonine kinase activity"/>
    <property type="evidence" value="ECO:0007669"/>
    <property type="project" value="UniProtKB-KW"/>
</dbReference>
<evidence type="ECO:0000256" key="22">
    <source>
        <dbReference type="PROSITE-ProRule" id="PRU10141"/>
    </source>
</evidence>
<comment type="subcellular location">
    <subcellularLocation>
        <location evidence="1">Cell membrane</location>
        <topology evidence="1">Single-pass membrane protein</topology>
    </subcellularLocation>
    <subcellularLocation>
        <location evidence="2">Membrane</location>
        <topology evidence="2">Single-pass type I membrane protein</topology>
    </subcellularLocation>
</comment>
<evidence type="ECO:0000256" key="9">
    <source>
        <dbReference type="ARBA" id="ARBA00022679"/>
    </source>
</evidence>
<keyword evidence="9" id="KW-0808">Transferase</keyword>
<keyword evidence="15 22" id="KW-0067">ATP-binding</keyword>
<dbReference type="AlphaFoldDB" id="A0A438DEB1"/>
<keyword evidence="19" id="KW-0325">Glycoprotein</keyword>
<dbReference type="InterPro" id="IPR011009">
    <property type="entry name" value="Kinase-like_dom_sf"/>
</dbReference>